<dbReference type="InterPro" id="IPR003660">
    <property type="entry name" value="HAMP_dom"/>
</dbReference>
<evidence type="ECO:0000256" key="4">
    <source>
        <dbReference type="ARBA" id="ARBA00022553"/>
    </source>
</evidence>
<dbReference type="CDD" id="cd06225">
    <property type="entry name" value="HAMP"/>
    <property type="match status" value="1"/>
</dbReference>
<evidence type="ECO:0000256" key="10">
    <source>
        <dbReference type="SAM" id="Coils"/>
    </source>
</evidence>
<dbReference type="SMART" id="SM00387">
    <property type="entry name" value="HATPase_c"/>
    <property type="match status" value="1"/>
</dbReference>
<dbReference type="InterPro" id="IPR050428">
    <property type="entry name" value="TCS_sensor_his_kinase"/>
</dbReference>
<keyword evidence="5" id="KW-0808">Transferase</keyword>
<evidence type="ECO:0000256" key="8">
    <source>
        <dbReference type="ARBA" id="ARBA00022989"/>
    </source>
</evidence>
<evidence type="ECO:0000256" key="7">
    <source>
        <dbReference type="ARBA" id="ARBA00022777"/>
    </source>
</evidence>
<dbReference type="OrthoDB" id="5195045at2"/>
<dbReference type="SUPFAM" id="SSF158472">
    <property type="entry name" value="HAMP domain-like"/>
    <property type="match status" value="1"/>
</dbReference>
<feature type="region of interest" description="Disordered" evidence="11">
    <location>
        <begin position="430"/>
        <end position="453"/>
    </location>
</feature>
<dbReference type="PROSITE" id="PS50109">
    <property type="entry name" value="HIS_KIN"/>
    <property type="match status" value="1"/>
</dbReference>
<evidence type="ECO:0000259" key="14">
    <source>
        <dbReference type="PROSITE" id="PS50885"/>
    </source>
</evidence>
<feature type="compositionally biased region" description="Polar residues" evidence="11">
    <location>
        <begin position="439"/>
        <end position="453"/>
    </location>
</feature>
<dbReference type="SUPFAM" id="SSF47384">
    <property type="entry name" value="Homodimeric domain of signal transducing histidine kinase"/>
    <property type="match status" value="1"/>
</dbReference>
<evidence type="ECO:0000256" key="1">
    <source>
        <dbReference type="ARBA" id="ARBA00000085"/>
    </source>
</evidence>
<comment type="catalytic activity">
    <reaction evidence="1">
        <text>ATP + protein L-histidine = ADP + protein N-phospho-L-histidine.</text>
        <dbReference type="EC" id="2.7.13.3"/>
    </reaction>
</comment>
<dbReference type="SMART" id="SM00304">
    <property type="entry name" value="HAMP"/>
    <property type="match status" value="1"/>
</dbReference>
<keyword evidence="7 15" id="KW-0418">Kinase</keyword>
<evidence type="ECO:0000313" key="15">
    <source>
        <dbReference type="EMBL" id="TQJ11612.1"/>
    </source>
</evidence>
<dbReference type="SMART" id="SM00388">
    <property type="entry name" value="HisKA"/>
    <property type="match status" value="1"/>
</dbReference>
<dbReference type="PANTHER" id="PTHR45436">
    <property type="entry name" value="SENSOR HISTIDINE KINASE YKOH"/>
    <property type="match status" value="1"/>
</dbReference>
<proteinExistence type="predicted"/>
<name>A0A542E8G0_9ACTN</name>
<dbReference type="AlphaFoldDB" id="A0A542E8G0"/>
<keyword evidence="9" id="KW-0902">Two-component regulatory system</keyword>
<accession>A0A542E8G0</accession>
<organism evidence="15 16">
    <name type="scientific">Kribbella jejuensis</name>
    <dbReference type="NCBI Taxonomy" id="236068"/>
    <lineage>
        <taxon>Bacteria</taxon>
        <taxon>Bacillati</taxon>
        <taxon>Actinomycetota</taxon>
        <taxon>Actinomycetes</taxon>
        <taxon>Propionibacteriales</taxon>
        <taxon>Kribbellaceae</taxon>
        <taxon>Kribbella</taxon>
    </lineage>
</organism>
<dbReference type="CDD" id="cd00082">
    <property type="entry name" value="HisKA"/>
    <property type="match status" value="1"/>
</dbReference>
<dbReference type="Gene3D" id="1.10.287.130">
    <property type="match status" value="1"/>
</dbReference>
<dbReference type="InterPro" id="IPR036890">
    <property type="entry name" value="HATPase_C_sf"/>
</dbReference>
<evidence type="ECO:0000256" key="12">
    <source>
        <dbReference type="SAM" id="Phobius"/>
    </source>
</evidence>
<dbReference type="GO" id="GO:0005886">
    <property type="term" value="C:plasma membrane"/>
    <property type="evidence" value="ECO:0007669"/>
    <property type="project" value="UniProtKB-SubCell"/>
</dbReference>
<dbReference type="Proteomes" id="UP000316298">
    <property type="component" value="Unassembled WGS sequence"/>
</dbReference>
<dbReference type="InterPro" id="IPR005467">
    <property type="entry name" value="His_kinase_dom"/>
</dbReference>
<evidence type="ECO:0000313" key="16">
    <source>
        <dbReference type="Proteomes" id="UP000316298"/>
    </source>
</evidence>
<sequence>MRRRVSRVALAAVLVSLVLVAVPLAIGIRISFFADERAELERAALAAAVQVGPDFAGGDPVELPATTTDGQVAVYDRTLKLRAGTGPQVADGPTRAGLAGKVVQGQSDGSLVVAVPVASSEQVIGVVRASSPISGVWSRILLAWLAVLGGAVFALLIGVGVASWHAKRLSAPLESLARIADAVTAGELSARAEPSGIAEVDTLANAQNTMVERLAQVLDHARHFAADAAHQLRTPLAGLRLTLETALTDPAVDARHTIDEALRQTDELQRTVQDVLQLSHLPTGGPQVRLGTISGLFSETESRWHGLFAEQGRRIVFIGEDAVVRRAVPLANCRQVLDVLLDNALTHGRGTVRVTAHDLFDTTTAVDVEDEGSITADTPDIFLRGNHAGTDQGSGIGLALARKLAESIGGRLVLASSSPTRFRLLVPERSDVTDGGATGSSDAQQALRRTSIR</sequence>
<comment type="subcellular location">
    <subcellularLocation>
        <location evidence="2">Cell membrane</location>
    </subcellularLocation>
</comment>
<dbReference type="InterPro" id="IPR003594">
    <property type="entry name" value="HATPase_dom"/>
</dbReference>
<feature type="domain" description="Histidine kinase" evidence="13">
    <location>
        <begin position="227"/>
        <end position="430"/>
    </location>
</feature>
<evidence type="ECO:0000256" key="11">
    <source>
        <dbReference type="SAM" id="MobiDB-lite"/>
    </source>
</evidence>
<feature type="transmembrane region" description="Helical" evidence="12">
    <location>
        <begin position="141"/>
        <end position="164"/>
    </location>
</feature>
<dbReference type="SUPFAM" id="SSF55874">
    <property type="entry name" value="ATPase domain of HSP90 chaperone/DNA topoisomerase II/histidine kinase"/>
    <property type="match status" value="1"/>
</dbReference>
<evidence type="ECO:0000256" key="6">
    <source>
        <dbReference type="ARBA" id="ARBA00022692"/>
    </source>
</evidence>
<dbReference type="PROSITE" id="PS50885">
    <property type="entry name" value="HAMP"/>
    <property type="match status" value="1"/>
</dbReference>
<keyword evidence="4" id="KW-0597">Phosphoprotein</keyword>
<evidence type="ECO:0000259" key="13">
    <source>
        <dbReference type="PROSITE" id="PS50109"/>
    </source>
</evidence>
<dbReference type="EC" id="2.7.13.3" evidence="3"/>
<dbReference type="InterPro" id="IPR036097">
    <property type="entry name" value="HisK_dim/P_sf"/>
</dbReference>
<evidence type="ECO:0000256" key="2">
    <source>
        <dbReference type="ARBA" id="ARBA00004236"/>
    </source>
</evidence>
<feature type="domain" description="HAMP" evidence="14">
    <location>
        <begin position="167"/>
        <end position="219"/>
    </location>
</feature>
<protein>
    <recommendedName>
        <fullName evidence="3">histidine kinase</fullName>
        <ecNumber evidence="3">2.7.13.3</ecNumber>
    </recommendedName>
</protein>
<keyword evidence="10" id="KW-0175">Coiled coil</keyword>
<evidence type="ECO:0000256" key="3">
    <source>
        <dbReference type="ARBA" id="ARBA00012438"/>
    </source>
</evidence>
<keyword evidence="8 12" id="KW-1133">Transmembrane helix</keyword>
<evidence type="ECO:0000256" key="5">
    <source>
        <dbReference type="ARBA" id="ARBA00022679"/>
    </source>
</evidence>
<dbReference type="PANTHER" id="PTHR45436:SF5">
    <property type="entry name" value="SENSOR HISTIDINE KINASE TRCS"/>
    <property type="match status" value="1"/>
</dbReference>
<dbReference type="GO" id="GO:0000155">
    <property type="term" value="F:phosphorelay sensor kinase activity"/>
    <property type="evidence" value="ECO:0007669"/>
    <property type="project" value="InterPro"/>
</dbReference>
<dbReference type="Gene3D" id="6.10.340.10">
    <property type="match status" value="1"/>
</dbReference>
<evidence type="ECO:0000256" key="9">
    <source>
        <dbReference type="ARBA" id="ARBA00023012"/>
    </source>
</evidence>
<reference evidence="15 16" key="1">
    <citation type="submission" date="2019-06" db="EMBL/GenBank/DDBJ databases">
        <title>Sequencing the genomes of 1000 actinobacteria strains.</title>
        <authorList>
            <person name="Klenk H.-P."/>
        </authorList>
    </citation>
    <scope>NUCLEOTIDE SEQUENCE [LARGE SCALE GENOMIC DNA]</scope>
    <source>
        <strain evidence="15 16">DSM 17305</strain>
    </source>
</reference>
<gene>
    <name evidence="15" type="ORF">FB475_4532</name>
</gene>
<dbReference type="Pfam" id="PF02518">
    <property type="entry name" value="HATPase_c"/>
    <property type="match status" value="1"/>
</dbReference>
<dbReference type="InterPro" id="IPR003661">
    <property type="entry name" value="HisK_dim/P_dom"/>
</dbReference>
<keyword evidence="12" id="KW-0472">Membrane</keyword>
<feature type="coiled-coil region" evidence="10">
    <location>
        <begin position="251"/>
        <end position="278"/>
    </location>
</feature>
<dbReference type="Pfam" id="PF00672">
    <property type="entry name" value="HAMP"/>
    <property type="match status" value="1"/>
</dbReference>
<dbReference type="RefSeq" id="WP_141858550.1">
    <property type="nucleotide sequence ID" value="NZ_BAAAKA010000001.1"/>
</dbReference>
<keyword evidence="16" id="KW-1185">Reference proteome</keyword>
<dbReference type="EMBL" id="VFMM01000002">
    <property type="protein sequence ID" value="TQJ11612.1"/>
    <property type="molecule type" value="Genomic_DNA"/>
</dbReference>
<keyword evidence="6 12" id="KW-0812">Transmembrane</keyword>
<dbReference type="Gene3D" id="3.30.565.10">
    <property type="entry name" value="Histidine kinase-like ATPase, C-terminal domain"/>
    <property type="match status" value="1"/>
</dbReference>
<dbReference type="Pfam" id="PF00512">
    <property type="entry name" value="HisKA"/>
    <property type="match status" value="1"/>
</dbReference>
<comment type="caution">
    <text evidence="15">The sequence shown here is derived from an EMBL/GenBank/DDBJ whole genome shotgun (WGS) entry which is preliminary data.</text>
</comment>